<keyword evidence="4" id="KW-1185">Reference proteome</keyword>
<sequence>MDLVQSIFTNWNWWLPFVWFWGNILYHAVVTWWTLASVHRGQVGPKRMNSILKRWVTIASLLLLRELLEPVMSQLHHAWILLSWLGTLCFLENYKPMNASIFEYVVAPFLSQRQHDIDLLLHRLSFYYLEWKTFFLQLVAYCSSELLRRTAHYLVADTELSRKLSSLDASGGHHLSPSRGTYEQFAEKKRFLPSSYIEENNLAFSSSNSQEDFADTNDDIPRDSCVQPSGRSLANSHKPYERIHELRMLLKQQKSRRNSSVSQKKDVI</sequence>
<gene>
    <name evidence="3" type="ORF">GAYE_PCTG36G1011</name>
</gene>
<evidence type="ECO:0000313" key="3">
    <source>
        <dbReference type="EMBL" id="KAK4523120.1"/>
    </source>
</evidence>
<evidence type="ECO:0000313" key="4">
    <source>
        <dbReference type="Proteomes" id="UP001300502"/>
    </source>
</evidence>
<proteinExistence type="predicted"/>
<keyword evidence="2" id="KW-0812">Transmembrane</keyword>
<accession>A0AAV9I4C3</accession>
<dbReference type="AlphaFoldDB" id="A0AAV9I4C3"/>
<dbReference type="EMBL" id="JANCYU010000011">
    <property type="protein sequence ID" value="KAK4523120.1"/>
    <property type="molecule type" value="Genomic_DNA"/>
</dbReference>
<feature type="transmembrane region" description="Helical" evidence="2">
    <location>
        <begin position="20"/>
        <end position="39"/>
    </location>
</feature>
<name>A0AAV9I4C3_9RHOD</name>
<keyword evidence="2" id="KW-0472">Membrane</keyword>
<organism evidence="3 4">
    <name type="scientific">Galdieria yellowstonensis</name>
    <dbReference type="NCBI Taxonomy" id="3028027"/>
    <lineage>
        <taxon>Eukaryota</taxon>
        <taxon>Rhodophyta</taxon>
        <taxon>Bangiophyceae</taxon>
        <taxon>Galdieriales</taxon>
        <taxon>Galdieriaceae</taxon>
        <taxon>Galdieria</taxon>
    </lineage>
</organism>
<feature type="region of interest" description="Disordered" evidence="1">
    <location>
        <begin position="207"/>
        <end position="238"/>
    </location>
</feature>
<comment type="caution">
    <text evidence="3">The sequence shown here is derived from an EMBL/GenBank/DDBJ whole genome shotgun (WGS) entry which is preliminary data.</text>
</comment>
<keyword evidence="2" id="KW-1133">Transmembrane helix</keyword>
<dbReference type="Proteomes" id="UP001300502">
    <property type="component" value="Unassembled WGS sequence"/>
</dbReference>
<protein>
    <submittedName>
        <fullName evidence="3">Uncharacterized protein</fullName>
    </submittedName>
</protein>
<feature type="compositionally biased region" description="Polar residues" evidence="1">
    <location>
        <begin position="226"/>
        <end position="235"/>
    </location>
</feature>
<evidence type="ECO:0000256" key="1">
    <source>
        <dbReference type="SAM" id="MobiDB-lite"/>
    </source>
</evidence>
<evidence type="ECO:0000256" key="2">
    <source>
        <dbReference type="SAM" id="Phobius"/>
    </source>
</evidence>
<reference evidence="3 4" key="1">
    <citation type="submission" date="2022-07" db="EMBL/GenBank/DDBJ databases">
        <title>Genome-wide signatures of adaptation to extreme environments.</title>
        <authorList>
            <person name="Cho C.H."/>
            <person name="Yoon H.S."/>
        </authorList>
    </citation>
    <scope>NUCLEOTIDE SEQUENCE [LARGE SCALE GENOMIC DNA]</scope>
    <source>
        <strain evidence="3 4">108.79 E11</strain>
    </source>
</reference>